<accession>A0A8S3ZLZ2</accession>
<evidence type="ECO:0000313" key="2">
    <source>
        <dbReference type="Proteomes" id="UP000678393"/>
    </source>
</evidence>
<dbReference type="Proteomes" id="UP000678393">
    <property type="component" value="Unassembled WGS sequence"/>
</dbReference>
<keyword evidence="2" id="KW-1185">Reference proteome</keyword>
<dbReference type="EMBL" id="CAJHNH020003215">
    <property type="protein sequence ID" value="CAG5128775.1"/>
    <property type="molecule type" value="Genomic_DNA"/>
</dbReference>
<feature type="non-terminal residue" evidence="1">
    <location>
        <position position="64"/>
    </location>
</feature>
<dbReference type="OrthoDB" id="424753at2759"/>
<proteinExistence type="predicted"/>
<reference evidence="1" key="1">
    <citation type="submission" date="2021-04" db="EMBL/GenBank/DDBJ databases">
        <authorList>
            <consortium name="Molecular Ecology Group"/>
        </authorList>
    </citation>
    <scope>NUCLEOTIDE SEQUENCE</scope>
</reference>
<comment type="caution">
    <text evidence="1">The sequence shown here is derived from an EMBL/GenBank/DDBJ whole genome shotgun (WGS) entry which is preliminary data.</text>
</comment>
<dbReference type="AlphaFoldDB" id="A0A8S3ZLZ2"/>
<protein>
    <submittedName>
        <fullName evidence="1">Uncharacterized protein</fullName>
    </submittedName>
</protein>
<sequence>VWDENMLKDYLIGTLTLPMSKANEYTGGNIIRRYDLVKKNGDGKEENRGFIWVKVKHTTNLMEV</sequence>
<name>A0A8S3ZLZ2_9EUPU</name>
<organism evidence="1 2">
    <name type="scientific">Candidula unifasciata</name>
    <dbReference type="NCBI Taxonomy" id="100452"/>
    <lineage>
        <taxon>Eukaryota</taxon>
        <taxon>Metazoa</taxon>
        <taxon>Spiralia</taxon>
        <taxon>Lophotrochozoa</taxon>
        <taxon>Mollusca</taxon>
        <taxon>Gastropoda</taxon>
        <taxon>Heterobranchia</taxon>
        <taxon>Euthyneura</taxon>
        <taxon>Panpulmonata</taxon>
        <taxon>Eupulmonata</taxon>
        <taxon>Stylommatophora</taxon>
        <taxon>Helicina</taxon>
        <taxon>Helicoidea</taxon>
        <taxon>Geomitridae</taxon>
        <taxon>Candidula</taxon>
    </lineage>
</organism>
<gene>
    <name evidence="1" type="ORF">CUNI_LOCUS14333</name>
</gene>
<evidence type="ECO:0000313" key="1">
    <source>
        <dbReference type="EMBL" id="CAG5128775.1"/>
    </source>
</evidence>